<dbReference type="GO" id="GO:0003677">
    <property type="term" value="F:DNA binding"/>
    <property type="evidence" value="ECO:0007669"/>
    <property type="project" value="InterPro"/>
</dbReference>
<evidence type="ECO:0000256" key="1">
    <source>
        <dbReference type="ARBA" id="ARBA00023172"/>
    </source>
</evidence>
<dbReference type="InterPro" id="IPR002104">
    <property type="entry name" value="Integrase_catalytic"/>
</dbReference>
<keyword evidence="4" id="KW-1185">Reference proteome</keyword>
<evidence type="ECO:0000313" key="4">
    <source>
        <dbReference type="Proteomes" id="UP000487268"/>
    </source>
</evidence>
<dbReference type="EMBL" id="WEGH01000005">
    <property type="protein sequence ID" value="MQY08880.1"/>
    <property type="molecule type" value="Genomic_DNA"/>
</dbReference>
<organism evidence="3 4">
    <name type="scientific">Actinomadura macrotermitis</name>
    <dbReference type="NCBI Taxonomy" id="2585200"/>
    <lineage>
        <taxon>Bacteria</taxon>
        <taxon>Bacillati</taxon>
        <taxon>Actinomycetota</taxon>
        <taxon>Actinomycetes</taxon>
        <taxon>Streptosporangiales</taxon>
        <taxon>Thermomonosporaceae</taxon>
        <taxon>Actinomadura</taxon>
    </lineage>
</organism>
<proteinExistence type="predicted"/>
<dbReference type="PROSITE" id="PS51898">
    <property type="entry name" value="TYR_RECOMBINASE"/>
    <property type="match status" value="1"/>
</dbReference>
<reference evidence="3 4" key="1">
    <citation type="submission" date="2019-10" db="EMBL/GenBank/DDBJ databases">
        <title>Actinomadura rubteroloni sp. nov. and Actinomadura macrotermitis sp. nov., isolated from the gut of fungus growing-termite Macrotermes natalensis.</title>
        <authorList>
            <person name="Benndorf R."/>
            <person name="Martin K."/>
            <person name="Kuefner M."/>
            <person name="De Beer W."/>
            <person name="Kaster A.-K."/>
            <person name="Vollmers J."/>
            <person name="Poulsen M."/>
            <person name="Beemelmanns C."/>
        </authorList>
    </citation>
    <scope>NUCLEOTIDE SEQUENCE [LARGE SCALE GENOMIC DNA]</scope>
    <source>
        <strain evidence="3 4">RB68</strain>
    </source>
</reference>
<dbReference type="InterPro" id="IPR013762">
    <property type="entry name" value="Integrase-like_cat_sf"/>
</dbReference>
<name>A0A7K0C602_9ACTN</name>
<dbReference type="SUPFAM" id="SSF56349">
    <property type="entry name" value="DNA breaking-rejoining enzymes"/>
    <property type="match status" value="1"/>
</dbReference>
<dbReference type="Gene3D" id="1.10.443.10">
    <property type="entry name" value="Intergrase catalytic core"/>
    <property type="match status" value="1"/>
</dbReference>
<accession>A0A7K0C602</accession>
<evidence type="ECO:0000313" key="3">
    <source>
        <dbReference type="EMBL" id="MQY08880.1"/>
    </source>
</evidence>
<protein>
    <recommendedName>
        <fullName evidence="2">Tyr recombinase domain-containing protein</fullName>
    </recommendedName>
</protein>
<dbReference type="GO" id="GO:0006310">
    <property type="term" value="P:DNA recombination"/>
    <property type="evidence" value="ECO:0007669"/>
    <property type="project" value="UniProtKB-KW"/>
</dbReference>
<feature type="domain" description="Tyr recombinase" evidence="2">
    <location>
        <begin position="1"/>
        <end position="121"/>
    </location>
</feature>
<dbReference type="GO" id="GO:0015074">
    <property type="term" value="P:DNA integration"/>
    <property type="evidence" value="ECO:0007669"/>
    <property type="project" value="InterPro"/>
</dbReference>
<dbReference type="Proteomes" id="UP000487268">
    <property type="component" value="Unassembled WGS sequence"/>
</dbReference>
<gene>
    <name evidence="3" type="ORF">ACRB68_69910</name>
</gene>
<keyword evidence="1" id="KW-0233">DNA recombination</keyword>
<sequence length="125" mass="13199">MVRAWLVVLANADITSGPLFRPIDRHGNIGDRTRASAGRGRRGRLTPQAINLIVKRAAAAANLEHADTYTAHGLRAGGATSAAKAGAPMSAITRHGRWADGSPVVAGYIRQADKWNDNPLRGIGL</sequence>
<dbReference type="AlphaFoldDB" id="A0A7K0C602"/>
<dbReference type="Pfam" id="PF00589">
    <property type="entry name" value="Phage_integrase"/>
    <property type="match status" value="1"/>
</dbReference>
<comment type="caution">
    <text evidence="3">The sequence shown here is derived from an EMBL/GenBank/DDBJ whole genome shotgun (WGS) entry which is preliminary data.</text>
</comment>
<evidence type="ECO:0000259" key="2">
    <source>
        <dbReference type="PROSITE" id="PS51898"/>
    </source>
</evidence>
<dbReference type="InterPro" id="IPR011010">
    <property type="entry name" value="DNA_brk_join_enz"/>
</dbReference>